<evidence type="ECO:0000256" key="4">
    <source>
        <dbReference type="ARBA" id="ARBA00023136"/>
    </source>
</evidence>
<evidence type="ECO:0000313" key="9">
    <source>
        <dbReference type="EMBL" id="EMD67005.1"/>
    </source>
</evidence>
<evidence type="ECO:0000313" key="10">
    <source>
        <dbReference type="Proteomes" id="UP000016934"/>
    </source>
</evidence>
<comment type="similarity">
    <text evidence="5">Belongs to the SAT4 family.</text>
</comment>
<dbReference type="Proteomes" id="UP000016934">
    <property type="component" value="Unassembled WGS sequence"/>
</dbReference>
<dbReference type="PANTHER" id="PTHR33048">
    <property type="entry name" value="PTH11-LIKE INTEGRAL MEMBRANE PROTEIN (AFU_ORTHOLOGUE AFUA_5G11245)"/>
    <property type="match status" value="1"/>
</dbReference>
<accession>M2SXG7</accession>
<feature type="compositionally biased region" description="Polar residues" evidence="6">
    <location>
        <begin position="284"/>
        <end position="295"/>
    </location>
</feature>
<dbReference type="PANTHER" id="PTHR33048:SF149">
    <property type="entry name" value="UBID FAMILY DECARBOXYLASE"/>
    <property type="match status" value="1"/>
</dbReference>
<dbReference type="EMBL" id="KB445639">
    <property type="protein sequence ID" value="EMD67005.1"/>
    <property type="molecule type" value="Genomic_DNA"/>
</dbReference>
<feature type="transmembrane region" description="Helical" evidence="7">
    <location>
        <begin position="99"/>
        <end position="116"/>
    </location>
</feature>
<feature type="region of interest" description="Disordered" evidence="6">
    <location>
        <begin position="284"/>
        <end position="386"/>
    </location>
</feature>
<evidence type="ECO:0000256" key="3">
    <source>
        <dbReference type="ARBA" id="ARBA00022989"/>
    </source>
</evidence>
<comment type="subcellular location">
    <subcellularLocation>
        <location evidence="1">Membrane</location>
        <topology evidence="1">Multi-pass membrane protein</topology>
    </subcellularLocation>
</comment>
<dbReference type="STRING" id="665912.M2SXG7"/>
<dbReference type="KEGG" id="bsc:COCSADRAFT_283917"/>
<dbReference type="eggNOG" id="ENOG502SJ6K">
    <property type="taxonomic scope" value="Eukaryota"/>
</dbReference>
<feature type="compositionally biased region" description="Basic and acidic residues" evidence="6">
    <location>
        <begin position="371"/>
        <end position="386"/>
    </location>
</feature>
<feature type="compositionally biased region" description="Basic and acidic residues" evidence="6">
    <location>
        <begin position="314"/>
        <end position="324"/>
    </location>
</feature>
<dbReference type="InterPro" id="IPR052337">
    <property type="entry name" value="SAT4-like"/>
</dbReference>
<protein>
    <recommendedName>
        <fullName evidence="8">Rhodopsin domain-containing protein</fullName>
    </recommendedName>
</protein>
<keyword evidence="4 7" id="KW-0472">Membrane</keyword>
<name>M2SXG7_COCSN</name>
<dbReference type="AlphaFoldDB" id="M2SXG7"/>
<reference evidence="9 10" key="1">
    <citation type="journal article" date="2012" name="PLoS Pathog.">
        <title>Diverse lifestyles and strategies of plant pathogenesis encoded in the genomes of eighteen Dothideomycetes fungi.</title>
        <authorList>
            <person name="Ohm R.A."/>
            <person name="Feau N."/>
            <person name="Henrissat B."/>
            <person name="Schoch C.L."/>
            <person name="Horwitz B.A."/>
            <person name="Barry K.W."/>
            <person name="Condon B.J."/>
            <person name="Copeland A.C."/>
            <person name="Dhillon B."/>
            <person name="Glaser F."/>
            <person name="Hesse C.N."/>
            <person name="Kosti I."/>
            <person name="LaButti K."/>
            <person name="Lindquist E.A."/>
            <person name="Lucas S."/>
            <person name="Salamov A.A."/>
            <person name="Bradshaw R.E."/>
            <person name="Ciuffetti L."/>
            <person name="Hamelin R.C."/>
            <person name="Kema G.H.J."/>
            <person name="Lawrence C."/>
            <person name="Scott J.A."/>
            <person name="Spatafora J.W."/>
            <person name="Turgeon B.G."/>
            <person name="de Wit P.J.G.M."/>
            <person name="Zhong S."/>
            <person name="Goodwin S.B."/>
            <person name="Grigoriev I.V."/>
        </authorList>
    </citation>
    <scope>NUCLEOTIDE SEQUENCE [LARGE SCALE GENOMIC DNA]</scope>
    <source>
        <strain evidence="10">ND90Pr / ATCC 201652</strain>
    </source>
</reference>
<keyword evidence="3 7" id="KW-1133">Transmembrane helix</keyword>
<dbReference type="Pfam" id="PF20684">
    <property type="entry name" value="Fung_rhodopsin"/>
    <property type="match status" value="1"/>
</dbReference>
<dbReference type="HOGENOM" id="CLU_019101_2_1_1"/>
<organism evidence="9 10">
    <name type="scientific">Cochliobolus sativus (strain ND90Pr / ATCC 201652)</name>
    <name type="common">Common root rot and spot blotch fungus</name>
    <name type="synonym">Bipolaris sorokiniana</name>
    <dbReference type="NCBI Taxonomy" id="665912"/>
    <lineage>
        <taxon>Eukaryota</taxon>
        <taxon>Fungi</taxon>
        <taxon>Dikarya</taxon>
        <taxon>Ascomycota</taxon>
        <taxon>Pezizomycotina</taxon>
        <taxon>Dothideomycetes</taxon>
        <taxon>Pleosporomycetidae</taxon>
        <taxon>Pleosporales</taxon>
        <taxon>Pleosporineae</taxon>
        <taxon>Pleosporaceae</taxon>
        <taxon>Bipolaris</taxon>
    </lineage>
</organism>
<dbReference type="GO" id="GO:0016020">
    <property type="term" value="C:membrane"/>
    <property type="evidence" value="ECO:0007669"/>
    <property type="project" value="UniProtKB-SubCell"/>
</dbReference>
<dbReference type="InterPro" id="IPR049326">
    <property type="entry name" value="Rhodopsin_dom_fungi"/>
</dbReference>
<evidence type="ECO:0000256" key="2">
    <source>
        <dbReference type="ARBA" id="ARBA00022692"/>
    </source>
</evidence>
<evidence type="ECO:0000256" key="6">
    <source>
        <dbReference type="SAM" id="MobiDB-lite"/>
    </source>
</evidence>
<dbReference type="OrthoDB" id="3903189at2759"/>
<evidence type="ECO:0000259" key="8">
    <source>
        <dbReference type="Pfam" id="PF20684"/>
    </source>
</evidence>
<reference evidence="10" key="2">
    <citation type="journal article" date="2013" name="PLoS Genet.">
        <title>Comparative genome structure, secondary metabolite, and effector coding capacity across Cochliobolus pathogens.</title>
        <authorList>
            <person name="Condon B.J."/>
            <person name="Leng Y."/>
            <person name="Wu D."/>
            <person name="Bushley K.E."/>
            <person name="Ohm R.A."/>
            <person name="Otillar R."/>
            <person name="Martin J."/>
            <person name="Schackwitz W."/>
            <person name="Grimwood J."/>
            <person name="MohdZainudin N."/>
            <person name="Xue C."/>
            <person name="Wang R."/>
            <person name="Manning V.A."/>
            <person name="Dhillon B."/>
            <person name="Tu Z.J."/>
            <person name="Steffenson B.J."/>
            <person name="Salamov A."/>
            <person name="Sun H."/>
            <person name="Lowry S."/>
            <person name="LaButti K."/>
            <person name="Han J."/>
            <person name="Copeland A."/>
            <person name="Lindquist E."/>
            <person name="Barry K."/>
            <person name="Schmutz J."/>
            <person name="Baker S.E."/>
            <person name="Ciuffetti L.M."/>
            <person name="Grigoriev I.V."/>
            <person name="Zhong S."/>
            <person name="Turgeon B.G."/>
        </authorList>
    </citation>
    <scope>NUCLEOTIDE SEQUENCE [LARGE SCALE GENOMIC DNA]</scope>
    <source>
        <strain evidence="10">ND90Pr / ATCC 201652</strain>
    </source>
</reference>
<feature type="transmembrane region" description="Helical" evidence="7">
    <location>
        <begin position="128"/>
        <end position="150"/>
    </location>
</feature>
<feature type="transmembrane region" description="Helical" evidence="7">
    <location>
        <begin position="12"/>
        <end position="31"/>
    </location>
</feature>
<evidence type="ECO:0000256" key="7">
    <source>
        <dbReference type="SAM" id="Phobius"/>
    </source>
</evidence>
<sequence length="386" mass="43704">MSPSILQPEAGIFYGICWLVVIVRLISRRLHLGSWKSLQLDDYLILVAMATDTVLISIMHQVAKTSSNLIPPGDDISQYTQAEINTRIYGSKLVLVVEQMQILTIWLIKACLLIMYNRMTLVLPQHKTVVATSVYVAVSFVVMEVLYLGVWCRPFNQYWAVPPSSKQCSAATNHLITNAVFNISSDLIIICIPMPLLFKVRLPMKNKIILGLIFCIGTFTIVAAALNKYYSFTHPFGNEWTIWYLRESYTAILCANLPLTYPLIQRIFGLRNWSSNTYDSSNAYGRSTIQPQPSSIRRPDASWSEPTPQQIPRGFRDIFRKTESQEDINGGLGKQKEERDPEFITSAIEMEDAQSHRASSVGGPGSWRTSRSMEDRNKSPETFHPV</sequence>
<dbReference type="OMA" id="NEWTIWY"/>
<dbReference type="RefSeq" id="XP_007696773.1">
    <property type="nucleotide sequence ID" value="XM_007698583.1"/>
</dbReference>
<feature type="transmembrane region" description="Helical" evidence="7">
    <location>
        <begin position="242"/>
        <end position="264"/>
    </location>
</feature>
<dbReference type="GeneID" id="19135856"/>
<gene>
    <name evidence="9" type="ORF">COCSADRAFT_283917</name>
</gene>
<feature type="transmembrane region" description="Helical" evidence="7">
    <location>
        <begin position="179"/>
        <end position="198"/>
    </location>
</feature>
<proteinExistence type="inferred from homology"/>
<keyword evidence="2 7" id="KW-0812">Transmembrane</keyword>
<evidence type="ECO:0000256" key="5">
    <source>
        <dbReference type="ARBA" id="ARBA00038359"/>
    </source>
</evidence>
<evidence type="ECO:0000256" key="1">
    <source>
        <dbReference type="ARBA" id="ARBA00004141"/>
    </source>
</evidence>
<feature type="domain" description="Rhodopsin" evidence="8">
    <location>
        <begin position="24"/>
        <end position="266"/>
    </location>
</feature>
<keyword evidence="10" id="KW-1185">Reference proteome</keyword>
<feature type="transmembrane region" description="Helical" evidence="7">
    <location>
        <begin position="210"/>
        <end position="230"/>
    </location>
</feature>